<keyword evidence="1" id="KW-0812">Transmembrane</keyword>
<evidence type="ECO:0000313" key="3">
    <source>
        <dbReference type="EMBL" id="GAA6501143.1"/>
    </source>
</evidence>
<dbReference type="EMBL" id="BAABZQ010000001">
    <property type="protein sequence ID" value="GAA6501143.1"/>
    <property type="molecule type" value="Genomic_DNA"/>
</dbReference>
<keyword evidence="2" id="KW-0732">Signal</keyword>
<comment type="caution">
    <text evidence="3">The sequence shown here is derived from an EMBL/GenBank/DDBJ whole genome shotgun (WGS) entry which is preliminary data.</text>
</comment>
<gene>
    <name evidence="3" type="ORF">K340107D12_39590</name>
</gene>
<evidence type="ECO:0000256" key="2">
    <source>
        <dbReference type="SAM" id="SignalP"/>
    </source>
</evidence>
<proteinExistence type="predicted"/>
<accession>A0ABQ0BX82</accession>
<feature type="transmembrane region" description="Helical" evidence="1">
    <location>
        <begin position="215"/>
        <end position="233"/>
    </location>
</feature>
<feature type="chain" id="PRO_5046691030" description="LPXTG cell wall anchor domain-containing protein" evidence="2">
    <location>
        <begin position="26"/>
        <end position="239"/>
    </location>
</feature>
<feature type="signal peptide" evidence="2">
    <location>
        <begin position="1"/>
        <end position="25"/>
    </location>
</feature>
<keyword evidence="4" id="KW-1185">Reference proteome</keyword>
<sequence>MKMKKLLAVVTAAVLTMATAMTAYAAPVASGGDVSKEDPDDDGLTPEEEEFLKKAATDKVSAVGENGTSLVTIALDYNKVDEDVVKELSKQIDTSKAPGKLVGLYEVGVATAAGEEYSGKVTLTFKVDGVKPGDTVTVVHYLTDADGNLTGEIEYIKPDSVGNGTVTATFTSLSPIGIVVQVAKAEKTPAKTTAAKTKKTTTAAKKSPKTGNEDYTMIMLLSAAALGVMTAVSKKGKKA</sequence>
<keyword evidence="1" id="KW-1133">Transmembrane helix</keyword>
<protein>
    <recommendedName>
        <fullName evidence="5">LPXTG cell wall anchor domain-containing protein</fullName>
    </recommendedName>
</protein>
<dbReference type="Proteomes" id="UP001600941">
    <property type="component" value="Unassembled WGS sequence"/>
</dbReference>
<evidence type="ECO:0000256" key="1">
    <source>
        <dbReference type="SAM" id="Phobius"/>
    </source>
</evidence>
<reference evidence="3 4" key="1">
    <citation type="submission" date="2024-04" db="EMBL/GenBank/DDBJ databases">
        <title>Defined microbial consortia suppress multidrug-resistant proinflammatory Enterobacteriaceae via ecological control.</title>
        <authorList>
            <person name="Furuichi M."/>
            <person name="Kawaguchi T."/>
            <person name="Pust M."/>
            <person name="Yasuma K."/>
            <person name="Plichta D."/>
            <person name="Hasegawa N."/>
            <person name="Ohya T."/>
            <person name="Bhattarai S."/>
            <person name="Sasajima S."/>
            <person name="Aoto Y."/>
            <person name="Tuganbaev T."/>
            <person name="Yaginuma M."/>
            <person name="Ueda M."/>
            <person name="Okahashi N."/>
            <person name="Amafuji K."/>
            <person name="Kiridooshi Y."/>
            <person name="Sugita K."/>
            <person name="Strazar M."/>
            <person name="Skelly A."/>
            <person name="Suda W."/>
            <person name="Hattori M."/>
            <person name="Nakamoto N."/>
            <person name="Caballero S."/>
            <person name="Norman J."/>
            <person name="Olle B."/>
            <person name="Tanoue T."/>
            <person name="Arita M."/>
            <person name="Bucci V."/>
            <person name="Atarashi K."/>
            <person name="Xavier R."/>
            <person name="Honda K."/>
        </authorList>
    </citation>
    <scope>NUCLEOTIDE SEQUENCE [LARGE SCALE GENOMIC DNA]</scope>
    <source>
        <strain evidence="4">k34-0107-D12</strain>
    </source>
</reference>
<name>A0ABQ0BX82_9FIRM</name>
<organism evidence="3 4">
    <name type="scientific">Blautia parvula</name>
    <dbReference type="NCBI Taxonomy" id="2877527"/>
    <lineage>
        <taxon>Bacteria</taxon>
        <taxon>Bacillati</taxon>
        <taxon>Bacillota</taxon>
        <taxon>Clostridia</taxon>
        <taxon>Lachnospirales</taxon>
        <taxon>Lachnospiraceae</taxon>
        <taxon>Blautia</taxon>
    </lineage>
</organism>
<keyword evidence="1" id="KW-0472">Membrane</keyword>
<evidence type="ECO:0008006" key="5">
    <source>
        <dbReference type="Google" id="ProtNLM"/>
    </source>
</evidence>
<dbReference type="RefSeq" id="WP_033142766.1">
    <property type="nucleotide sequence ID" value="NZ_AP031413.1"/>
</dbReference>
<evidence type="ECO:0000313" key="4">
    <source>
        <dbReference type="Proteomes" id="UP001600941"/>
    </source>
</evidence>